<reference evidence="1 2" key="1">
    <citation type="submission" date="2014-03" db="EMBL/GenBank/DDBJ databases">
        <title>Genomics of Bifidobacteria.</title>
        <authorList>
            <person name="Ventura M."/>
            <person name="Milani C."/>
            <person name="Lugli G.A."/>
        </authorList>
    </citation>
    <scope>NUCLEOTIDE SEQUENCE [LARGE SCALE GENOMIC DNA]</scope>
    <source>
        <strain evidence="1 2">DSM 23969</strain>
    </source>
</reference>
<dbReference type="eggNOG" id="COG2023">
    <property type="taxonomic scope" value="Bacteria"/>
</dbReference>
<comment type="caution">
    <text evidence="1">The sequence shown here is derived from an EMBL/GenBank/DDBJ whole genome shotgun (WGS) entry which is preliminary data.</text>
</comment>
<gene>
    <name evidence="1" type="ORF">BBIA_1461</name>
</gene>
<sequence>MTRYCANHDGNHAGRLNICASCARKFREALKSIAVDTPALLLITTRQAGTGGNDHTGVRSRSAHAPLLIREQAWELYCQVEELVRLAALQCGYPPAARRTASVPELVRGILKGDEPLLAASDAREWWRDVVDMAGRVNRMVDPPATRVAFGACPFCKHGVVWGAPRAHMGECRSCGAQVNRTYVADRLLDKLAESEKKGTPKQLSRECAKAGIRLPAATIRTWIHQKRLTPDQHGHVTLSGIVPLLRRRAG</sequence>
<protein>
    <submittedName>
        <fullName evidence="1">PhnA protein</fullName>
    </submittedName>
</protein>
<organism evidence="1 2">
    <name type="scientific">Bifidobacterium biavatii DSM 23969</name>
    <dbReference type="NCBI Taxonomy" id="1437608"/>
    <lineage>
        <taxon>Bacteria</taxon>
        <taxon>Bacillati</taxon>
        <taxon>Actinomycetota</taxon>
        <taxon>Actinomycetes</taxon>
        <taxon>Bifidobacteriales</taxon>
        <taxon>Bifidobacteriaceae</taxon>
        <taxon>Bifidobacterium</taxon>
    </lineage>
</organism>
<dbReference type="STRING" id="1437608.GCA_000771645_00945"/>
<dbReference type="EMBL" id="JGYN01000020">
    <property type="protein sequence ID" value="KFI49773.1"/>
    <property type="molecule type" value="Genomic_DNA"/>
</dbReference>
<keyword evidence="2" id="KW-1185">Reference proteome</keyword>
<accession>A0A086ZTC3</accession>
<proteinExistence type="predicted"/>
<name>A0A086ZTC3_9BIFI</name>
<evidence type="ECO:0000313" key="1">
    <source>
        <dbReference type="EMBL" id="KFI49773.1"/>
    </source>
</evidence>
<dbReference type="Proteomes" id="UP000029108">
    <property type="component" value="Unassembled WGS sequence"/>
</dbReference>
<evidence type="ECO:0000313" key="2">
    <source>
        <dbReference type="Proteomes" id="UP000029108"/>
    </source>
</evidence>
<dbReference type="RefSeq" id="WP_238548466.1">
    <property type="nucleotide sequence ID" value="NZ_JDUU01000002.1"/>
</dbReference>
<dbReference type="AlphaFoldDB" id="A0A086ZTC3"/>